<feature type="domain" description="Beta-hexosaminidase bacterial type N-terminal" evidence="8">
    <location>
        <begin position="30"/>
        <end position="163"/>
    </location>
</feature>
<name>A0ABT6Y298_9BACT</name>
<gene>
    <name evidence="9" type="ORF">QM524_00605</name>
</gene>
<comment type="similarity">
    <text evidence="2">Belongs to the glycosyl hydrolase 20 family.</text>
</comment>
<protein>
    <recommendedName>
        <fullName evidence="3">beta-N-acetylhexosaminidase</fullName>
        <ecNumber evidence="3">3.2.1.52</ecNumber>
    </recommendedName>
</protein>
<dbReference type="Pfam" id="PF00728">
    <property type="entry name" value="Glyco_hydro_20"/>
    <property type="match status" value="1"/>
</dbReference>
<dbReference type="EMBL" id="JASHIF010000002">
    <property type="protein sequence ID" value="MDI9857693.1"/>
    <property type="molecule type" value="Genomic_DNA"/>
</dbReference>
<keyword evidence="4" id="KW-0378">Hydrolase</keyword>
<feature type="domain" description="Glycoside hydrolase family 20 catalytic" evidence="7">
    <location>
        <begin position="166"/>
        <end position="522"/>
    </location>
</feature>
<dbReference type="SUPFAM" id="SSF51445">
    <property type="entry name" value="(Trans)glycosidases"/>
    <property type="match status" value="1"/>
</dbReference>
<dbReference type="Pfam" id="PF02838">
    <property type="entry name" value="Glyco_hydro_20b"/>
    <property type="match status" value="1"/>
</dbReference>
<dbReference type="InterPro" id="IPR025705">
    <property type="entry name" value="Beta_hexosaminidase_sua/sub"/>
</dbReference>
<dbReference type="InterPro" id="IPR015883">
    <property type="entry name" value="Glyco_hydro_20_cat"/>
</dbReference>
<organism evidence="9 10">
    <name type="scientific">Flectobacillus roseus</name>
    <dbReference type="NCBI Taxonomy" id="502259"/>
    <lineage>
        <taxon>Bacteria</taxon>
        <taxon>Pseudomonadati</taxon>
        <taxon>Bacteroidota</taxon>
        <taxon>Cytophagia</taxon>
        <taxon>Cytophagales</taxon>
        <taxon>Flectobacillaceae</taxon>
        <taxon>Flectobacillus</taxon>
    </lineage>
</organism>
<feature type="chain" id="PRO_5045526515" description="beta-N-acetylhexosaminidase" evidence="6">
    <location>
        <begin position="26"/>
        <end position="636"/>
    </location>
</feature>
<dbReference type="InterPro" id="IPR026876">
    <property type="entry name" value="Fn3_assoc_repeat"/>
</dbReference>
<dbReference type="InterPro" id="IPR029018">
    <property type="entry name" value="Hex-like_dom2"/>
</dbReference>
<evidence type="ECO:0000313" key="9">
    <source>
        <dbReference type="EMBL" id="MDI9857693.1"/>
    </source>
</evidence>
<dbReference type="Proteomes" id="UP001236507">
    <property type="component" value="Unassembled WGS sequence"/>
</dbReference>
<evidence type="ECO:0000256" key="6">
    <source>
        <dbReference type="SAM" id="SignalP"/>
    </source>
</evidence>
<evidence type="ECO:0000259" key="7">
    <source>
        <dbReference type="Pfam" id="PF00728"/>
    </source>
</evidence>
<dbReference type="InterPro" id="IPR015882">
    <property type="entry name" value="HEX_bac_N"/>
</dbReference>
<sequence length="636" mass="71739">MKKPFSTFKAGAFALLLLASGGLKAQDKPHNLIPEPVKISTSKGQFSIKSSTTILIQQEEARTTAELLAARLNKATGWTFSVKKGSHQPNAISFSLHKNPVDELGKEGYNLEVDANGAKVTANQTGGLFYGMQSILQLLPTEIESNTAVKKDWTLPFVKITDYPRFAWRGIMFDVSRHFFTKDEVKRFIDVMARLKYNTFHWHLTDDNGWRIEIKSLPKLTEVGAWRVPRIGKFNQLDAPKDGEAATDGGFYTQEDIKEVIKYASDRNVTIVPEIDVPGHSMAAIAAYPELSCTKDPKTKVNPGSKFAEWYGNGKFKMLTDNTLNPSDEKVYKFLDKVFTEVAALFPNPYIHVGGDECYKGFWEADANCQALMQKENMKHVEELQGYFMKRVEKILKTKGKKLLGWDEILEGGIAPEATVMSWRGIEGGIEAAKLGHNVVMTPSPYVYIDFMQSDRTLEPPIYATLRLKKCYDFEPIPEGVDGKFILGGQANLWTEGIPTLAYAEYMTYPRCWALSEVYWSPKEKKNWEKFVTKMENHFDRADLAGINYARSAYDAAIKPSMKDGKLVVELEAEIPNLTIHYSIDDTVPSKFSPVYKDPIQIPEGPITLRVNTYRNGKPIGRMITLSREELAKRSK</sequence>
<keyword evidence="5" id="KW-0326">Glycosidase</keyword>
<evidence type="ECO:0000256" key="1">
    <source>
        <dbReference type="ARBA" id="ARBA00001231"/>
    </source>
</evidence>
<evidence type="ECO:0000256" key="3">
    <source>
        <dbReference type="ARBA" id="ARBA00012663"/>
    </source>
</evidence>
<evidence type="ECO:0000256" key="5">
    <source>
        <dbReference type="ARBA" id="ARBA00023295"/>
    </source>
</evidence>
<proteinExistence type="inferred from homology"/>
<evidence type="ECO:0000256" key="2">
    <source>
        <dbReference type="ARBA" id="ARBA00006285"/>
    </source>
</evidence>
<dbReference type="CDD" id="cd06563">
    <property type="entry name" value="GH20_chitobiase-like"/>
    <property type="match status" value="1"/>
</dbReference>
<dbReference type="PANTHER" id="PTHR22600">
    <property type="entry name" value="BETA-HEXOSAMINIDASE"/>
    <property type="match status" value="1"/>
</dbReference>
<comment type="catalytic activity">
    <reaction evidence="1">
        <text>Hydrolysis of terminal non-reducing N-acetyl-D-hexosamine residues in N-acetyl-beta-D-hexosaminides.</text>
        <dbReference type="EC" id="3.2.1.52"/>
    </reaction>
</comment>
<keyword evidence="10" id="KW-1185">Reference proteome</keyword>
<evidence type="ECO:0000259" key="8">
    <source>
        <dbReference type="Pfam" id="PF02838"/>
    </source>
</evidence>
<reference evidence="9 10" key="1">
    <citation type="submission" date="2023-05" db="EMBL/GenBank/DDBJ databases">
        <title>Novel species of genus Flectobacillus isolated from stream in China.</title>
        <authorList>
            <person name="Lu H."/>
        </authorList>
    </citation>
    <scope>NUCLEOTIDE SEQUENCE [LARGE SCALE GENOMIC DNA]</scope>
    <source>
        <strain evidence="9 10">KCTC 42575</strain>
    </source>
</reference>
<dbReference type="Pfam" id="PF13287">
    <property type="entry name" value="Fn3_assoc"/>
    <property type="match status" value="1"/>
</dbReference>
<dbReference type="Gene3D" id="3.30.379.10">
    <property type="entry name" value="Chitobiase/beta-hexosaminidase domain 2-like"/>
    <property type="match status" value="1"/>
</dbReference>
<evidence type="ECO:0000313" key="10">
    <source>
        <dbReference type="Proteomes" id="UP001236507"/>
    </source>
</evidence>
<keyword evidence="6" id="KW-0732">Signal</keyword>
<dbReference type="EC" id="3.2.1.52" evidence="3"/>
<comment type="caution">
    <text evidence="9">The sequence shown here is derived from an EMBL/GenBank/DDBJ whole genome shotgun (WGS) entry which is preliminary data.</text>
</comment>
<dbReference type="InterPro" id="IPR017853">
    <property type="entry name" value="GH"/>
</dbReference>
<dbReference type="PANTHER" id="PTHR22600:SF57">
    <property type="entry name" value="BETA-N-ACETYLHEXOSAMINIDASE"/>
    <property type="match status" value="1"/>
</dbReference>
<accession>A0ABT6Y298</accession>
<dbReference type="RefSeq" id="WP_283343016.1">
    <property type="nucleotide sequence ID" value="NZ_JASHIF010000002.1"/>
</dbReference>
<feature type="signal peptide" evidence="6">
    <location>
        <begin position="1"/>
        <end position="25"/>
    </location>
</feature>
<evidence type="ECO:0000256" key="4">
    <source>
        <dbReference type="ARBA" id="ARBA00022801"/>
    </source>
</evidence>
<dbReference type="Gene3D" id="3.20.20.80">
    <property type="entry name" value="Glycosidases"/>
    <property type="match status" value="1"/>
</dbReference>
<dbReference type="PRINTS" id="PR00738">
    <property type="entry name" value="GLHYDRLASE20"/>
</dbReference>
<dbReference type="SUPFAM" id="SSF55545">
    <property type="entry name" value="beta-N-acetylhexosaminidase-like domain"/>
    <property type="match status" value="1"/>
</dbReference>